<keyword evidence="2 4" id="KW-0378">Hydrolase</keyword>
<dbReference type="Proteomes" id="UP000741282">
    <property type="component" value="Unassembled WGS sequence"/>
</dbReference>
<reference evidence="4" key="2">
    <citation type="journal article" date="2021" name="Microbiome">
        <title>Successional dynamics and alternative stable states in a saline activated sludge microbial community over 9 years.</title>
        <authorList>
            <person name="Wang Y."/>
            <person name="Ye J."/>
            <person name="Ju F."/>
            <person name="Liu L."/>
            <person name="Boyd J.A."/>
            <person name="Deng Y."/>
            <person name="Parks D.H."/>
            <person name="Jiang X."/>
            <person name="Yin X."/>
            <person name="Woodcroft B.J."/>
            <person name="Tyson G.W."/>
            <person name="Hugenholtz P."/>
            <person name="Polz M.F."/>
            <person name="Zhang T."/>
        </authorList>
    </citation>
    <scope>NUCLEOTIDE SEQUENCE</scope>
    <source>
        <strain evidence="4">HKST-UBA17</strain>
    </source>
</reference>
<organism evidence="4 5">
    <name type="scientific">Candidatus Dojkabacteria bacterium</name>
    <dbReference type="NCBI Taxonomy" id="2099670"/>
    <lineage>
        <taxon>Bacteria</taxon>
        <taxon>Candidatus Dojkabacteria</taxon>
    </lineage>
</organism>
<dbReference type="PROSITE" id="PS00893">
    <property type="entry name" value="NUDIX_BOX"/>
    <property type="match status" value="1"/>
</dbReference>
<dbReference type="PROSITE" id="PS51462">
    <property type="entry name" value="NUDIX"/>
    <property type="match status" value="1"/>
</dbReference>
<dbReference type="PANTHER" id="PTHR43046">
    <property type="entry name" value="GDP-MANNOSE MANNOSYL HYDROLASE"/>
    <property type="match status" value="1"/>
</dbReference>
<evidence type="ECO:0000256" key="2">
    <source>
        <dbReference type="ARBA" id="ARBA00022801"/>
    </source>
</evidence>
<dbReference type="InterPro" id="IPR000086">
    <property type="entry name" value="NUDIX_hydrolase_dom"/>
</dbReference>
<gene>
    <name evidence="4" type="ORF">KC685_04680</name>
</gene>
<dbReference type="InterPro" id="IPR015797">
    <property type="entry name" value="NUDIX_hydrolase-like_dom_sf"/>
</dbReference>
<dbReference type="InterPro" id="IPR020084">
    <property type="entry name" value="NUDIX_hydrolase_CS"/>
</dbReference>
<proteinExistence type="predicted"/>
<evidence type="ECO:0000313" key="5">
    <source>
        <dbReference type="Proteomes" id="UP000741282"/>
    </source>
</evidence>
<reference evidence="4" key="1">
    <citation type="submission" date="2020-04" db="EMBL/GenBank/DDBJ databases">
        <authorList>
            <person name="Zhang T."/>
        </authorList>
    </citation>
    <scope>NUCLEOTIDE SEQUENCE</scope>
    <source>
        <strain evidence="4">HKST-UBA17</strain>
    </source>
</reference>
<evidence type="ECO:0000259" key="3">
    <source>
        <dbReference type="PROSITE" id="PS51462"/>
    </source>
</evidence>
<dbReference type="CDD" id="cd02883">
    <property type="entry name" value="NUDIX_Hydrolase"/>
    <property type="match status" value="1"/>
</dbReference>
<sequence>MSEIQGHSALTSEDHTSSVTLASGAVIFHDGKVLLVRDQDTFWKVPGGSCDDEESIKETCIREVAEEVGLRIIPGGEPFVYVFNRYDEHADITHYYVLFHYRAEIEGSSDLTIESGSEAAYFYPNDLPEELAPNVALAIDHFKSHNDRDN</sequence>
<dbReference type="SUPFAM" id="SSF55811">
    <property type="entry name" value="Nudix"/>
    <property type="match status" value="1"/>
</dbReference>
<evidence type="ECO:0000256" key="1">
    <source>
        <dbReference type="ARBA" id="ARBA00001946"/>
    </source>
</evidence>
<accession>A0A955I285</accession>
<evidence type="ECO:0000313" key="4">
    <source>
        <dbReference type="EMBL" id="MCA9377186.1"/>
    </source>
</evidence>
<dbReference type="EMBL" id="JAGQLN010000022">
    <property type="protein sequence ID" value="MCA9377186.1"/>
    <property type="molecule type" value="Genomic_DNA"/>
</dbReference>
<comment type="caution">
    <text evidence="4">The sequence shown here is derived from an EMBL/GenBank/DDBJ whole genome shotgun (WGS) entry which is preliminary data.</text>
</comment>
<protein>
    <submittedName>
        <fullName evidence="4">NUDIX hydrolase</fullName>
    </submittedName>
</protein>
<comment type="cofactor">
    <cofactor evidence="1">
        <name>Mg(2+)</name>
        <dbReference type="ChEBI" id="CHEBI:18420"/>
    </cofactor>
</comment>
<feature type="domain" description="Nudix hydrolase" evidence="3">
    <location>
        <begin position="18"/>
        <end position="144"/>
    </location>
</feature>
<dbReference type="Pfam" id="PF00293">
    <property type="entry name" value="NUDIX"/>
    <property type="match status" value="1"/>
</dbReference>
<dbReference type="Gene3D" id="3.90.79.10">
    <property type="entry name" value="Nucleoside Triphosphate Pyrophosphohydrolase"/>
    <property type="match status" value="1"/>
</dbReference>
<dbReference type="AlphaFoldDB" id="A0A955I285"/>
<dbReference type="GO" id="GO:0016787">
    <property type="term" value="F:hydrolase activity"/>
    <property type="evidence" value="ECO:0007669"/>
    <property type="project" value="UniProtKB-KW"/>
</dbReference>
<name>A0A955I285_9BACT</name>
<dbReference type="PANTHER" id="PTHR43046:SF16">
    <property type="entry name" value="ADP-RIBOSE PYROPHOSPHATASE YJHB-RELATED"/>
    <property type="match status" value="1"/>
</dbReference>